<dbReference type="Gramene" id="GBG77167">
    <property type="protein sequence ID" value="GBG77167"/>
    <property type="gene ID" value="CBR_g23493"/>
</dbReference>
<accession>A0A388L4E4</accession>
<reference evidence="2 3" key="1">
    <citation type="journal article" date="2018" name="Cell">
        <title>The Chara Genome: Secondary Complexity and Implications for Plant Terrestrialization.</title>
        <authorList>
            <person name="Nishiyama T."/>
            <person name="Sakayama H."/>
            <person name="Vries J.D."/>
            <person name="Buschmann H."/>
            <person name="Saint-Marcoux D."/>
            <person name="Ullrich K.K."/>
            <person name="Haas F.B."/>
            <person name="Vanderstraeten L."/>
            <person name="Becker D."/>
            <person name="Lang D."/>
            <person name="Vosolsobe S."/>
            <person name="Rombauts S."/>
            <person name="Wilhelmsson P.K.I."/>
            <person name="Janitza P."/>
            <person name="Kern R."/>
            <person name="Heyl A."/>
            <person name="Rumpler F."/>
            <person name="Villalobos L.I.A.C."/>
            <person name="Clay J.M."/>
            <person name="Skokan R."/>
            <person name="Toyoda A."/>
            <person name="Suzuki Y."/>
            <person name="Kagoshima H."/>
            <person name="Schijlen E."/>
            <person name="Tajeshwar N."/>
            <person name="Catarino B."/>
            <person name="Hetherington A.J."/>
            <person name="Saltykova A."/>
            <person name="Bonnot C."/>
            <person name="Breuninger H."/>
            <person name="Symeonidi A."/>
            <person name="Radhakrishnan G.V."/>
            <person name="Van Nieuwerburgh F."/>
            <person name="Deforce D."/>
            <person name="Chang C."/>
            <person name="Karol K.G."/>
            <person name="Hedrich R."/>
            <person name="Ulvskov P."/>
            <person name="Glockner G."/>
            <person name="Delwiche C.F."/>
            <person name="Petrasek J."/>
            <person name="Van de Peer Y."/>
            <person name="Friml J."/>
            <person name="Beilby M."/>
            <person name="Dolan L."/>
            <person name="Kohara Y."/>
            <person name="Sugano S."/>
            <person name="Fujiyama A."/>
            <person name="Delaux P.-M."/>
            <person name="Quint M."/>
            <person name="TheiBen G."/>
            <person name="Hagemann M."/>
            <person name="Harholt J."/>
            <person name="Dunand C."/>
            <person name="Zachgo S."/>
            <person name="Langdale J."/>
            <person name="Maumus F."/>
            <person name="Straeten D.V.D."/>
            <person name="Gould S.B."/>
            <person name="Rensing S.A."/>
        </authorList>
    </citation>
    <scope>NUCLEOTIDE SEQUENCE [LARGE SCALE GENOMIC DNA]</scope>
    <source>
        <strain evidence="2 3">S276</strain>
    </source>
</reference>
<dbReference type="AlphaFoldDB" id="A0A388L4E4"/>
<gene>
    <name evidence="2" type="ORF">CBR_g23493</name>
</gene>
<feature type="compositionally biased region" description="Basic residues" evidence="1">
    <location>
        <begin position="43"/>
        <end position="53"/>
    </location>
</feature>
<dbReference type="EMBL" id="BFEA01000261">
    <property type="protein sequence ID" value="GBG77167.1"/>
    <property type="molecule type" value="Genomic_DNA"/>
</dbReference>
<dbReference type="Proteomes" id="UP000265515">
    <property type="component" value="Unassembled WGS sequence"/>
</dbReference>
<name>A0A388L4E4_CHABU</name>
<protein>
    <recommendedName>
        <fullName evidence="4">Myb-like domain-containing protein</fullName>
    </recommendedName>
</protein>
<feature type="region of interest" description="Disordered" evidence="1">
    <location>
        <begin position="1"/>
        <end position="80"/>
    </location>
</feature>
<sequence length="271" mass="29419">MHVGAQDTIVDNDNGGPEDSGGDDGANDHDEEDEDAGMEIRPLGRKRGVRSATKKCSEARAGRKGKKAAEDTSAGEGSKSRDFWSVDHMIALVRAKRDQDVHLAGLGHNYGRMKSRTWKCDDTEKRKEKESDFRMGERVYREMEAMTKADHTVHLANLADTGADGSVQMGGSAAGQHELVASEGGGEGQDDEAGLTRNSTFSGGSGGGAGNKKNVRQQTFEAITDMMDKHGQWMATTVDTASKRQCSILTRRSDILEQEVDVQSQHYEKAD</sequence>
<evidence type="ECO:0008006" key="4">
    <source>
        <dbReference type="Google" id="ProtNLM"/>
    </source>
</evidence>
<feature type="region of interest" description="Disordered" evidence="1">
    <location>
        <begin position="181"/>
        <end position="214"/>
    </location>
</feature>
<evidence type="ECO:0000313" key="3">
    <source>
        <dbReference type="Proteomes" id="UP000265515"/>
    </source>
</evidence>
<evidence type="ECO:0000313" key="2">
    <source>
        <dbReference type="EMBL" id="GBG77167.1"/>
    </source>
</evidence>
<proteinExistence type="predicted"/>
<dbReference type="OrthoDB" id="6723674at2759"/>
<organism evidence="2 3">
    <name type="scientific">Chara braunii</name>
    <name type="common">Braun's stonewort</name>
    <dbReference type="NCBI Taxonomy" id="69332"/>
    <lineage>
        <taxon>Eukaryota</taxon>
        <taxon>Viridiplantae</taxon>
        <taxon>Streptophyta</taxon>
        <taxon>Charophyceae</taxon>
        <taxon>Charales</taxon>
        <taxon>Characeae</taxon>
        <taxon>Chara</taxon>
    </lineage>
</organism>
<evidence type="ECO:0000256" key="1">
    <source>
        <dbReference type="SAM" id="MobiDB-lite"/>
    </source>
</evidence>
<comment type="caution">
    <text evidence="2">The sequence shown here is derived from an EMBL/GenBank/DDBJ whole genome shotgun (WGS) entry which is preliminary data.</text>
</comment>
<keyword evidence="3" id="KW-1185">Reference proteome</keyword>